<reference evidence="1" key="1">
    <citation type="submission" date="2019-08" db="EMBL/GenBank/DDBJ databases">
        <authorList>
            <person name="Kucharzyk K."/>
            <person name="Murdoch R.W."/>
            <person name="Higgins S."/>
            <person name="Loffler F."/>
        </authorList>
    </citation>
    <scope>NUCLEOTIDE SEQUENCE</scope>
</reference>
<name>A0A645HUJ7_9ZZZZ</name>
<protein>
    <submittedName>
        <fullName evidence="1">Uncharacterized protein</fullName>
    </submittedName>
</protein>
<dbReference type="EMBL" id="VSSQ01100521">
    <property type="protein sequence ID" value="MPN42647.1"/>
    <property type="molecule type" value="Genomic_DNA"/>
</dbReference>
<evidence type="ECO:0000313" key="1">
    <source>
        <dbReference type="EMBL" id="MPN42647.1"/>
    </source>
</evidence>
<organism evidence="1">
    <name type="scientific">bioreactor metagenome</name>
    <dbReference type="NCBI Taxonomy" id="1076179"/>
    <lineage>
        <taxon>unclassified sequences</taxon>
        <taxon>metagenomes</taxon>
        <taxon>ecological metagenomes</taxon>
    </lineage>
</organism>
<dbReference type="AlphaFoldDB" id="A0A645HUJ7"/>
<gene>
    <name evidence="1" type="ORF">SDC9_190204</name>
</gene>
<accession>A0A645HUJ7</accession>
<comment type="caution">
    <text evidence="1">The sequence shown here is derived from an EMBL/GenBank/DDBJ whole genome shotgun (WGS) entry which is preliminary data.</text>
</comment>
<proteinExistence type="predicted"/>
<sequence length="192" mass="20958">MFTVSGVVAGVDHLVPGVADRAPAPGEEQFFEQGFRLHHFVAVGGVHRGFTGDPWLGDVVFLPHRQENPVEQFRIPVERAVFVIAVDIEIPAAEPERLLLESPCFAAFVFRADRGEAAGGDLERRINRLDGFIGGFQQFHILFDGEIGEASQVRLVPHFVELIAAAVALRHRRDVFAPGVGDGELIAAHPPV</sequence>